<evidence type="ECO:0000256" key="1">
    <source>
        <dbReference type="SAM" id="MobiDB-lite"/>
    </source>
</evidence>
<keyword evidence="3" id="KW-1185">Reference proteome</keyword>
<sequence length="372" mass="40316">MSLDLPTGLEPSDPQAVLPGHPIGDYVTLFRRHLVAEWRRKKKPYGLDEAWAKAHTLSEEATEKIFLDAGFQAWISYYLATNIAGYHYKGKSADLNKIESLDQLPIESRRAIATALAGLVPHATVQEAIQRLNPSKRARNRTESSSTASAVQNTSEGTAYFDNARTMSVTTRSPEPRDVPDDSRNSSDTVATPIARASALNAGLGEQRLEKAPVKGIAAVLPQYMCGAIRKSGMKASVTMTFPHEQNGGIHCFMSLSILPNKLEFVAMKLLGVHLETEGKMRYVIFPNGAKMLPRPEVSLQGAMDETIRELLGSMIASAVAGSPLRKEEIANAVLATTCVTMTISNSAHDDGILNLNLGLEGGIAVKEALFM</sequence>
<dbReference type="EMBL" id="KQ030569">
    <property type="protein sequence ID" value="KJZ71579.1"/>
    <property type="molecule type" value="Genomic_DNA"/>
</dbReference>
<evidence type="ECO:0000313" key="2">
    <source>
        <dbReference type="EMBL" id="KJZ71579.1"/>
    </source>
</evidence>
<reference evidence="2 3" key="1">
    <citation type="journal article" date="2014" name="Genome Biol. Evol.">
        <title>Comparative genomics and transcriptomics analyses reveal divergent lifestyle features of nematode endoparasitic fungus Hirsutella minnesotensis.</title>
        <authorList>
            <person name="Lai Y."/>
            <person name="Liu K."/>
            <person name="Zhang X."/>
            <person name="Zhang X."/>
            <person name="Li K."/>
            <person name="Wang N."/>
            <person name="Shu C."/>
            <person name="Wu Y."/>
            <person name="Wang C."/>
            <person name="Bushley K.E."/>
            <person name="Xiang M."/>
            <person name="Liu X."/>
        </authorList>
    </citation>
    <scope>NUCLEOTIDE SEQUENCE [LARGE SCALE GENOMIC DNA]</scope>
    <source>
        <strain evidence="2 3">3608</strain>
    </source>
</reference>
<dbReference type="OrthoDB" id="3499148at2759"/>
<dbReference type="AlphaFoldDB" id="A0A0F8A3C3"/>
<evidence type="ECO:0000313" key="3">
    <source>
        <dbReference type="Proteomes" id="UP000054481"/>
    </source>
</evidence>
<proteinExistence type="predicted"/>
<accession>A0A0F8A3C3</accession>
<dbReference type="Proteomes" id="UP000054481">
    <property type="component" value="Unassembled WGS sequence"/>
</dbReference>
<feature type="region of interest" description="Disordered" evidence="1">
    <location>
        <begin position="130"/>
        <end position="192"/>
    </location>
</feature>
<organism evidence="2 3">
    <name type="scientific">Hirsutella minnesotensis 3608</name>
    <dbReference type="NCBI Taxonomy" id="1043627"/>
    <lineage>
        <taxon>Eukaryota</taxon>
        <taxon>Fungi</taxon>
        <taxon>Dikarya</taxon>
        <taxon>Ascomycota</taxon>
        <taxon>Pezizomycotina</taxon>
        <taxon>Sordariomycetes</taxon>
        <taxon>Hypocreomycetidae</taxon>
        <taxon>Hypocreales</taxon>
        <taxon>Ophiocordycipitaceae</taxon>
        <taxon>Hirsutella</taxon>
    </lineage>
</organism>
<gene>
    <name evidence="2" type="ORF">HIM_09048</name>
</gene>
<feature type="compositionally biased region" description="Polar residues" evidence="1">
    <location>
        <begin position="143"/>
        <end position="157"/>
    </location>
</feature>
<name>A0A0F8A3C3_9HYPO</name>
<protein>
    <submittedName>
        <fullName evidence="2">Uncharacterized protein</fullName>
    </submittedName>
</protein>
<feature type="compositionally biased region" description="Basic and acidic residues" evidence="1">
    <location>
        <begin position="174"/>
        <end position="185"/>
    </location>
</feature>